<dbReference type="Proteomes" id="UP000245379">
    <property type="component" value="Unassembled WGS sequence"/>
</dbReference>
<evidence type="ECO:0000256" key="1">
    <source>
        <dbReference type="SAM" id="Phobius"/>
    </source>
</evidence>
<evidence type="ECO:0000313" key="2">
    <source>
        <dbReference type="EMBL" id="PWS26979.1"/>
    </source>
</evidence>
<reference evidence="2 3" key="1">
    <citation type="submission" date="2018-05" db="EMBL/GenBank/DDBJ databases">
        <title>Pedobacter paludis sp. nov., isolated from wetland soil.</title>
        <authorList>
            <person name="Zhang Y."/>
            <person name="Wang G."/>
        </authorList>
    </citation>
    <scope>NUCLEOTIDE SEQUENCE [LARGE SCALE GENOMIC DNA]</scope>
    <source>
        <strain evidence="2 3">KCTC22721</strain>
    </source>
</reference>
<protein>
    <submittedName>
        <fullName evidence="2">Uncharacterized protein</fullName>
    </submittedName>
</protein>
<organism evidence="2 3">
    <name type="scientific">Pedobacter yonginense</name>
    <dbReference type="NCBI Taxonomy" id="651869"/>
    <lineage>
        <taxon>Bacteria</taxon>
        <taxon>Pseudomonadati</taxon>
        <taxon>Bacteroidota</taxon>
        <taxon>Sphingobacteriia</taxon>
        <taxon>Sphingobacteriales</taxon>
        <taxon>Sphingobacteriaceae</taxon>
        <taxon>Pedobacter</taxon>
    </lineage>
</organism>
<keyword evidence="1" id="KW-0472">Membrane</keyword>
<gene>
    <name evidence="2" type="ORF">DHW03_13245</name>
</gene>
<accession>A0A317ELY2</accession>
<name>A0A317ELY2_9SPHI</name>
<dbReference type="EMBL" id="QGNZ01000003">
    <property type="protein sequence ID" value="PWS26979.1"/>
    <property type="molecule type" value="Genomic_DNA"/>
</dbReference>
<keyword evidence="1" id="KW-0812">Transmembrane</keyword>
<comment type="caution">
    <text evidence="2">The sequence shown here is derived from an EMBL/GenBank/DDBJ whole genome shotgun (WGS) entry which is preliminary data.</text>
</comment>
<sequence length="82" mass="9526">MPIFATLKGCGMLWGAFVGMNFSATRVGFLVPVIYERHCTQDLWVFTSKSSEANLRYFEWLWYGMGSTWLTILFAKREIFLS</sequence>
<evidence type="ECO:0000313" key="3">
    <source>
        <dbReference type="Proteomes" id="UP000245379"/>
    </source>
</evidence>
<proteinExistence type="predicted"/>
<keyword evidence="3" id="KW-1185">Reference proteome</keyword>
<dbReference type="AlphaFoldDB" id="A0A317ELY2"/>
<keyword evidence="1" id="KW-1133">Transmembrane helix</keyword>
<feature type="transmembrane region" description="Helical" evidence="1">
    <location>
        <begin position="55"/>
        <end position="75"/>
    </location>
</feature>
<feature type="transmembrane region" description="Helical" evidence="1">
    <location>
        <begin position="12"/>
        <end position="35"/>
    </location>
</feature>